<dbReference type="OrthoDB" id="6195703at2"/>
<feature type="chain" id="PRO_5012193383" description="Lipoprotein" evidence="1">
    <location>
        <begin position="20"/>
        <end position="236"/>
    </location>
</feature>
<organism evidence="2 3">
    <name type="scientific">Methylovulum psychrotolerans</name>
    <dbReference type="NCBI Taxonomy" id="1704499"/>
    <lineage>
        <taxon>Bacteria</taxon>
        <taxon>Pseudomonadati</taxon>
        <taxon>Pseudomonadota</taxon>
        <taxon>Gammaproteobacteria</taxon>
        <taxon>Methylococcales</taxon>
        <taxon>Methylococcaceae</taxon>
        <taxon>Methylovulum</taxon>
    </lineage>
</organism>
<dbReference type="InterPro" id="IPR045857">
    <property type="entry name" value="O16G_dom_2"/>
</dbReference>
<dbReference type="KEGG" id="mpsy:CEK71_12625"/>
<dbReference type="EMBL" id="CP022129">
    <property type="protein sequence ID" value="ASF46852.1"/>
    <property type="molecule type" value="Genomic_DNA"/>
</dbReference>
<name>A0A1Z4C007_9GAMM</name>
<dbReference type="Gene3D" id="3.90.400.10">
    <property type="entry name" value="Oligo-1,6-glucosidase, Domain 2"/>
    <property type="match status" value="1"/>
</dbReference>
<dbReference type="AlphaFoldDB" id="A0A1Z4C007"/>
<proteinExistence type="predicted"/>
<gene>
    <name evidence="2" type="ORF">CEK71_12625</name>
</gene>
<evidence type="ECO:0000313" key="2">
    <source>
        <dbReference type="EMBL" id="ASF46852.1"/>
    </source>
</evidence>
<feature type="signal peptide" evidence="1">
    <location>
        <begin position="1"/>
        <end position="19"/>
    </location>
</feature>
<evidence type="ECO:0008006" key="4">
    <source>
        <dbReference type="Google" id="ProtNLM"/>
    </source>
</evidence>
<protein>
    <recommendedName>
        <fullName evidence="4">Lipoprotein</fullName>
    </recommendedName>
</protein>
<keyword evidence="1" id="KW-0732">Signal</keyword>
<evidence type="ECO:0000313" key="3">
    <source>
        <dbReference type="Proteomes" id="UP000197019"/>
    </source>
</evidence>
<dbReference type="PROSITE" id="PS51257">
    <property type="entry name" value="PROKAR_LIPOPROTEIN"/>
    <property type="match status" value="1"/>
</dbReference>
<dbReference type="RefSeq" id="WP_088619724.1">
    <property type="nucleotide sequence ID" value="NZ_CP022129.1"/>
</dbReference>
<reference evidence="2 3" key="1">
    <citation type="submission" date="2017-06" db="EMBL/GenBank/DDBJ databases">
        <title>Genome Sequencing of the methanotroph Methylovulum psychrotolerants str. HV10-M2 isolated from a high-altitude environment.</title>
        <authorList>
            <person name="Mateos-Rivera A."/>
        </authorList>
    </citation>
    <scope>NUCLEOTIDE SEQUENCE [LARGE SCALE GENOMIC DNA]</scope>
    <source>
        <strain evidence="2 3">HV10_M2</strain>
    </source>
</reference>
<dbReference type="Proteomes" id="UP000197019">
    <property type="component" value="Chromosome"/>
</dbReference>
<evidence type="ECO:0000256" key="1">
    <source>
        <dbReference type="SAM" id="SignalP"/>
    </source>
</evidence>
<accession>A0A1Z4C007</accession>
<keyword evidence="3" id="KW-1185">Reference proteome</keyword>
<sequence length="236" mass="26227">MKKLLIPSSLLLLTACASTAPTLPDGLAALTNPSTLSCRFTKQSDADPKTPATNWYFWRQAQRTETRDERSNQGEIWQKIKGEQFFYTRLFYNEQVALDFMPSDLAAIGNKVSWSQLTSLVDPDSLGKTLALQNKATVNGMAVESYSGTINGVGTEVDWLPALKLPARLVKKQAQGTLSLTLAECSPTPQQTVKPISENELNAMRHLDYTDLGDMETDPMAQHLEQLMGDHHHDHH</sequence>